<keyword evidence="2" id="KW-1185">Reference proteome</keyword>
<evidence type="ECO:0000313" key="1">
    <source>
        <dbReference type="EMBL" id="CAK5033455.1"/>
    </source>
</evidence>
<evidence type="ECO:0000313" key="2">
    <source>
        <dbReference type="Proteomes" id="UP001497535"/>
    </source>
</evidence>
<organism evidence="1 2">
    <name type="scientific">Meloidogyne enterolobii</name>
    <name type="common">Root-knot nematode worm</name>
    <name type="synonym">Meloidogyne mayaguensis</name>
    <dbReference type="NCBI Taxonomy" id="390850"/>
    <lineage>
        <taxon>Eukaryota</taxon>
        <taxon>Metazoa</taxon>
        <taxon>Ecdysozoa</taxon>
        <taxon>Nematoda</taxon>
        <taxon>Chromadorea</taxon>
        <taxon>Rhabditida</taxon>
        <taxon>Tylenchina</taxon>
        <taxon>Tylenchomorpha</taxon>
        <taxon>Tylenchoidea</taxon>
        <taxon>Meloidogynidae</taxon>
        <taxon>Meloidogyninae</taxon>
        <taxon>Meloidogyne</taxon>
    </lineage>
</organism>
<proteinExistence type="predicted"/>
<sequence length="225" mass="26388">MTQKQWEFFRILAISSCIASLASVILLAVCIPLIYIQIDEENEFIGLKAKQFRENSERIWTNTNYQNLGRNSGENERKKRAVLNVGGICSGKNYRKKYKKYKFPERKIQKEKYNSGKENTENTNSGKENTKKIQISGKEIQKNTISGEENTKKIQISGREKYKKYKFPERENTKKYNLRKENTENTSFRKGNTKKIQIPERKYKENTKNTIPENKSLIANRIPES</sequence>
<name>A0ACB0Y5V4_MELEN</name>
<comment type="caution">
    <text evidence="1">The sequence shown here is derived from an EMBL/GenBank/DDBJ whole genome shotgun (WGS) entry which is preliminary data.</text>
</comment>
<dbReference type="Proteomes" id="UP001497535">
    <property type="component" value="Unassembled WGS sequence"/>
</dbReference>
<dbReference type="EMBL" id="CAVMJV010000007">
    <property type="protein sequence ID" value="CAK5033455.1"/>
    <property type="molecule type" value="Genomic_DNA"/>
</dbReference>
<gene>
    <name evidence="1" type="ORF">MENTE1834_LOCUS8123</name>
</gene>
<reference evidence="1" key="1">
    <citation type="submission" date="2023-11" db="EMBL/GenBank/DDBJ databases">
        <authorList>
            <person name="Poullet M."/>
        </authorList>
    </citation>
    <scope>NUCLEOTIDE SEQUENCE</scope>
    <source>
        <strain evidence="1">E1834</strain>
    </source>
</reference>
<accession>A0ACB0Y5V4</accession>
<protein>
    <submittedName>
        <fullName evidence="1">Uncharacterized protein</fullName>
    </submittedName>
</protein>